<evidence type="ECO:0000259" key="2">
    <source>
        <dbReference type="Pfam" id="PF20789"/>
    </source>
</evidence>
<gene>
    <name evidence="3" type="ORF">EFW17_11385</name>
</gene>
<dbReference type="Gene3D" id="2.40.160.210">
    <property type="entry name" value="Acyl-CoA thioesterase, double hotdog domain"/>
    <property type="match status" value="1"/>
</dbReference>
<evidence type="ECO:0000313" key="4">
    <source>
        <dbReference type="Proteomes" id="UP000269198"/>
    </source>
</evidence>
<feature type="domain" description="Acyl-CoA thioesterase-like N-terminal HotDog" evidence="1">
    <location>
        <begin position="30"/>
        <end position="105"/>
    </location>
</feature>
<dbReference type="EMBL" id="RJMB01000010">
    <property type="protein sequence ID" value="RNL84520.1"/>
    <property type="molecule type" value="Genomic_DNA"/>
</dbReference>
<dbReference type="AlphaFoldDB" id="A0A3N0E9P3"/>
<dbReference type="Proteomes" id="UP000269198">
    <property type="component" value="Unassembled WGS sequence"/>
</dbReference>
<name>A0A3N0E9P3_9ACTN</name>
<protein>
    <submittedName>
        <fullName evidence="3">Thioesterase family protein</fullName>
    </submittedName>
</protein>
<dbReference type="SUPFAM" id="SSF54637">
    <property type="entry name" value="Thioesterase/thiol ester dehydrase-isomerase"/>
    <property type="match status" value="2"/>
</dbReference>
<dbReference type="PANTHER" id="PTHR38110">
    <property type="entry name" value="CHROMOSOME 23, WHOLE GENOME SHOTGUN SEQUENCE"/>
    <property type="match status" value="1"/>
</dbReference>
<sequence length="271" mass="29281">MGTMTRFDTATAVTAVGNGHYTAELDSGYLIGSAINGGYVMATMQRAALSGSTHPHPVSSSYVFLRPAAAGPADIAVTPIKTGRTVSTVQATVSQNETLLISGTIAAGTLDPAATPEYETSQPDIPPMERCHRFDPREHSGAPSGFPDRVEQYFTPDSMRRMEGRSSERIPELAGYIQLSARDGGPSADQSRFLPFAVDALPPVVTVLDSWRWAPTVELTWLMRAVPEPGPLMFVSRADSVNDGWFDETVDLWDVKGRLVAQSRQLARVGR</sequence>
<accession>A0A3N0E9P3</accession>
<dbReference type="InterPro" id="IPR029069">
    <property type="entry name" value="HotDog_dom_sf"/>
</dbReference>
<keyword evidence="4" id="KW-1185">Reference proteome</keyword>
<dbReference type="PANTHER" id="PTHR38110:SF1">
    <property type="entry name" value="THIOESTERASE DOMAIN-CONTAINING PROTEIN"/>
    <property type="match status" value="1"/>
</dbReference>
<dbReference type="InterPro" id="IPR052389">
    <property type="entry name" value="Sec_Metab_Biosynth-Assoc"/>
</dbReference>
<feature type="domain" description="Acyl-CoA thioesterase-like C-terminal" evidence="2">
    <location>
        <begin position="131"/>
        <end position="269"/>
    </location>
</feature>
<comment type="caution">
    <text evidence="3">The sequence shown here is derived from an EMBL/GenBank/DDBJ whole genome shotgun (WGS) entry which is preliminary data.</text>
</comment>
<dbReference type="Pfam" id="PF20789">
    <property type="entry name" value="4HBT_3C"/>
    <property type="match status" value="1"/>
</dbReference>
<reference evidence="3 4" key="1">
    <citation type="submission" date="2018-11" db="EMBL/GenBank/DDBJ databases">
        <title>The genome draft of YIM 96095.</title>
        <authorList>
            <person name="Tang S.-K."/>
            <person name="Chunyu W.-X."/>
            <person name="Feng Y.-Z."/>
        </authorList>
    </citation>
    <scope>NUCLEOTIDE SEQUENCE [LARGE SCALE GENOMIC DNA]</scope>
    <source>
        <strain evidence="3 4">YIM 96095</strain>
    </source>
</reference>
<dbReference type="Pfam" id="PF13622">
    <property type="entry name" value="4HBT_3"/>
    <property type="match status" value="1"/>
</dbReference>
<dbReference type="InterPro" id="IPR049449">
    <property type="entry name" value="TesB_ACOT8-like_N"/>
</dbReference>
<dbReference type="InterPro" id="IPR042171">
    <property type="entry name" value="Acyl-CoA_hotdog"/>
</dbReference>
<dbReference type="InterPro" id="IPR049450">
    <property type="entry name" value="ACOT8-like_C"/>
</dbReference>
<dbReference type="OrthoDB" id="5418286at2"/>
<organism evidence="3 4">
    <name type="scientific">Halostreptopolyspora alba</name>
    <dbReference type="NCBI Taxonomy" id="2487137"/>
    <lineage>
        <taxon>Bacteria</taxon>
        <taxon>Bacillati</taxon>
        <taxon>Actinomycetota</taxon>
        <taxon>Actinomycetes</taxon>
        <taxon>Streptosporangiales</taxon>
        <taxon>Nocardiopsidaceae</taxon>
        <taxon>Halostreptopolyspora</taxon>
    </lineage>
</organism>
<evidence type="ECO:0000313" key="3">
    <source>
        <dbReference type="EMBL" id="RNL84520.1"/>
    </source>
</evidence>
<evidence type="ECO:0000259" key="1">
    <source>
        <dbReference type="Pfam" id="PF13622"/>
    </source>
</evidence>
<proteinExistence type="predicted"/>